<dbReference type="GO" id="GO:0003700">
    <property type="term" value="F:DNA-binding transcription factor activity"/>
    <property type="evidence" value="ECO:0007669"/>
    <property type="project" value="TreeGrafter"/>
</dbReference>
<dbReference type="Pfam" id="PF09856">
    <property type="entry name" value="ScfRs"/>
    <property type="match status" value="1"/>
</dbReference>
<dbReference type="GO" id="GO:0003677">
    <property type="term" value="F:DNA binding"/>
    <property type="evidence" value="ECO:0007669"/>
    <property type="project" value="UniProtKB-KW"/>
</dbReference>
<gene>
    <name evidence="5" type="ORF">SAMN04488092_11945</name>
</gene>
<dbReference type="PROSITE" id="PS50943">
    <property type="entry name" value="HTH_CROC1"/>
    <property type="match status" value="1"/>
</dbReference>
<dbReference type="CDD" id="cd00093">
    <property type="entry name" value="HTH_XRE"/>
    <property type="match status" value="1"/>
</dbReference>
<dbReference type="OrthoDB" id="7790108at2"/>
<evidence type="ECO:0000313" key="6">
    <source>
        <dbReference type="Proteomes" id="UP000198634"/>
    </source>
</evidence>
<dbReference type="Pfam" id="PF01381">
    <property type="entry name" value="HTH_3"/>
    <property type="match status" value="1"/>
</dbReference>
<evidence type="ECO:0000256" key="3">
    <source>
        <dbReference type="ARBA" id="ARBA00023163"/>
    </source>
</evidence>
<reference evidence="5 6" key="1">
    <citation type="submission" date="2016-10" db="EMBL/GenBank/DDBJ databases">
        <authorList>
            <person name="de Groot N.N."/>
        </authorList>
    </citation>
    <scope>NUCLEOTIDE SEQUENCE [LARGE SCALE GENOMIC DNA]</scope>
    <source>
        <strain evidence="5 6">DSM 22007</strain>
    </source>
</reference>
<proteinExistence type="predicted"/>
<feature type="domain" description="HTH cro/C1-type" evidence="4">
    <location>
        <begin position="11"/>
        <end position="65"/>
    </location>
</feature>
<dbReference type="AlphaFoldDB" id="A0A1H9KN66"/>
<keyword evidence="6" id="KW-1185">Reference proteome</keyword>
<dbReference type="GO" id="GO:0005829">
    <property type="term" value="C:cytosol"/>
    <property type="evidence" value="ECO:0007669"/>
    <property type="project" value="TreeGrafter"/>
</dbReference>
<dbReference type="SUPFAM" id="SSF47413">
    <property type="entry name" value="lambda repressor-like DNA-binding domains"/>
    <property type="match status" value="1"/>
</dbReference>
<keyword evidence="2" id="KW-0238">DNA-binding</keyword>
<dbReference type="PANTHER" id="PTHR46797:SF23">
    <property type="entry name" value="HTH-TYPE TRANSCRIPTIONAL REGULATOR SUTR"/>
    <property type="match status" value="1"/>
</dbReference>
<dbReference type="InterPro" id="IPR010982">
    <property type="entry name" value="Lambda_DNA-bd_dom_sf"/>
</dbReference>
<sequence>MSQRQLTGSRIRERRIMQGLRQADLARTVGISASYLNLIEHNRRRIGGKLLLALASALGVEPSSLTEGAEAALIATLREARAADPGAAAEPDALEDFAGRFPGWAVLLARRHQRVLELERTVETLTDRLTHDPHLAASMHEMLSTVTAIRSTAGILAETAGLEPEWRDRFHRNINEDAQRLAQSSQALVAYLDGEVEAETKLGSPQEELEAFLVEAEHHFAELEKPGGTPEAVVQAAEVLQSAAGRSLARAYLERYVEDARKMPLEQALKARAELGPDPSALALRFGVSLPLAMRRLAELPARDGEAPVGMVSCDASGTLVLRKALPGFALPRFGAACPLWPLFQALSRPMVPIRQVVQQAGRGGGVFRTYAIAQPATEVSFEEEPLFEAHMLILPVETQVRLQDRPKEVGVSCRICPREACAGRREPSILTDGF</sequence>
<evidence type="ECO:0000256" key="2">
    <source>
        <dbReference type="ARBA" id="ARBA00023125"/>
    </source>
</evidence>
<organism evidence="5 6">
    <name type="scientific">Thalassovita taeanensis</name>
    <dbReference type="NCBI Taxonomy" id="657014"/>
    <lineage>
        <taxon>Bacteria</taxon>
        <taxon>Pseudomonadati</taxon>
        <taxon>Pseudomonadota</taxon>
        <taxon>Alphaproteobacteria</taxon>
        <taxon>Rhodobacterales</taxon>
        <taxon>Roseobacteraceae</taxon>
        <taxon>Thalassovita</taxon>
    </lineage>
</organism>
<evidence type="ECO:0000256" key="1">
    <source>
        <dbReference type="ARBA" id="ARBA00023015"/>
    </source>
</evidence>
<dbReference type="SMART" id="SM00530">
    <property type="entry name" value="HTH_XRE"/>
    <property type="match status" value="1"/>
</dbReference>
<dbReference type="Gene3D" id="1.10.260.40">
    <property type="entry name" value="lambda repressor-like DNA-binding domains"/>
    <property type="match status" value="1"/>
</dbReference>
<dbReference type="STRING" id="657014.SAMN04488092_11945"/>
<name>A0A1H9KN66_9RHOB</name>
<dbReference type="InterPro" id="IPR001387">
    <property type="entry name" value="Cro/C1-type_HTH"/>
</dbReference>
<dbReference type="EMBL" id="FOEP01000019">
    <property type="protein sequence ID" value="SER00357.1"/>
    <property type="molecule type" value="Genomic_DNA"/>
</dbReference>
<dbReference type="InterPro" id="IPR018653">
    <property type="entry name" value="ScfR_C"/>
</dbReference>
<protein>
    <recommendedName>
        <fullName evidence="4">HTH cro/C1-type domain-containing protein</fullName>
    </recommendedName>
</protein>
<accession>A0A1H9KN66</accession>
<keyword evidence="3" id="KW-0804">Transcription</keyword>
<evidence type="ECO:0000313" key="5">
    <source>
        <dbReference type="EMBL" id="SER00357.1"/>
    </source>
</evidence>
<evidence type="ECO:0000259" key="4">
    <source>
        <dbReference type="PROSITE" id="PS50943"/>
    </source>
</evidence>
<dbReference type="InterPro" id="IPR050807">
    <property type="entry name" value="TransReg_Diox_bact_type"/>
</dbReference>
<dbReference type="PANTHER" id="PTHR46797">
    <property type="entry name" value="HTH-TYPE TRANSCRIPTIONAL REGULATOR"/>
    <property type="match status" value="1"/>
</dbReference>
<dbReference type="RefSeq" id="WP_090271246.1">
    <property type="nucleotide sequence ID" value="NZ_FOEP01000019.1"/>
</dbReference>
<dbReference type="Proteomes" id="UP000198634">
    <property type="component" value="Unassembled WGS sequence"/>
</dbReference>
<keyword evidence="1" id="KW-0805">Transcription regulation</keyword>